<evidence type="ECO:0000256" key="2">
    <source>
        <dbReference type="ARBA" id="ARBA00006275"/>
    </source>
</evidence>
<dbReference type="GO" id="GO:0009279">
    <property type="term" value="C:cell outer membrane"/>
    <property type="evidence" value="ECO:0007669"/>
    <property type="project" value="UniProtKB-SubCell"/>
</dbReference>
<dbReference type="InterPro" id="IPR012944">
    <property type="entry name" value="SusD_RagB_dom"/>
</dbReference>
<name>A0A364Y0M3_9BACT</name>
<reference evidence="8 9" key="1">
    <citation type="submission" date="2018-06" db="EMBL/GenBank/DDBJ databases">
        <title>Chryseolinea flavus sp. nov., a member of the phylum Bacteroidetes isolated from soil.</title>
        <authorList>
            <person name="Li Y."/>
            <person name="Wang J."/>
        </authorList>
    </citation>
    <scope>NUCLEOTIDE SEQUENCE [LARGE SCALE GENOMIC DNA]</scope>
    <source>
        <strain evidence="8 9">SDU1-6</strain>
    </source>
</reference>
<evidence type="ECO:0000313" key="8">
    <source>
        <dbReference type="EMBL" id="RAW00205.1"/>
    </source>
</evidence>
<dbReference type="AlphaFoldDB" id="A0A364Y0M3"/>
<feature type="domain" description="RagB/SusD" evidence="6">
    <location>
        <begin position="265"/>
        <end position="570"/>
    </location>
</feature>
<dbReference type="Pfam" id="PF07980">
    <property type="entry name" value="SusD_RagB"/>
    <property type="match status" value="1"/>
</dbReference>
<dbReference type="OrthoDB" id="906516at2"/>
<evidence type="ECO:0000256" key="1">
    <source>
        <dbReference type="ARBA" id="ARBA00004442"/>
    </source>
</evidence>
<evidence type="ECO:0000259" key="6">
    <source>
        <dbReference type="Pfam" id="PF07980"/>
    </source>
</evidence>
<organism evidence="8 9">
    <name type="scientific">Pseudochryseolinea flava</name>
    <dbReference type="NCBI Taxonomy" id="2059302"/>
    <lineage>
        <taxon>Bacteria</taxon>
        <taxon>Pseudomonadati</taxon>
        <taxon>Bacteroidota</taxon>
        <taxon>Cytophagia</taxon>
        <taxon>Cytophagales</taxon>
        <taxon>Fulvivirgaceae</taxon>
        <taxon>Pseudochryseolinea</taxon>
    </lineage>
</organism>
<accession>A0A364Y0M3</accession>
<evidence type="ECO:0000259" key="7">
    <source>
        <dbReference type="Pfam" id="PF14322"/>
    </source>
</evidence>
<comment type="subcellular location">
    <subcellularLocation>
        <location evidence="1">Cell outer membrane</location>
    </subcellularLocation>
</comment>
<dbReference type="InterPro" id="IPR033985">
    <property type="entry name" value="SusD-like_N"/>
</dbReference>
<evidence type="ECO:0000256" key="4">
    <source>
        <dbReference type="ARBA" id="ARBA00023136"/>
    </source>
</evidence>
<comment type="caution">
    <text evidence="8">The sequence shown here is derived from an EMBL/GenBank/DDBJ whole genome shotgun (WGS) entry which is preliminary data.</text>
</comment>
<sequence>MKTRNIFKVMIATSMLMLGACGELLEEKNPSGITDESVYTTPEGFETLVNASYATARHWYGKEDGYTLAEGGTDLWLQGVDNRRVDLMTYNNLQATENMPPLSINEIFLERIWERFYATINLINAGILRIDDAGLAEDLKLKRKAELHFLRAFYYWHIVETWGGVHLTTEETSTVQTTANRSSVDDFYALIFSDLAFAVENLPPTTTDYGRVTKPAAEAFLARMHLTRGNNAEALALSQKVISDYGFQLVPKYADLWSMQNLKNKEVVWAVNYTVDLTSSDLLNTATNPFGHPRGGHNAHMMFLMTYERVAAGAIGMQRDVANGRPFARYMPTKFLLDLFDETIDARYNGSFQTVWKTNKAGAYKKTVNGVEYNVNLALGDTAIFASKYEIADEVDATKKYLIVDQSKMYKNDGNFNGNQLYIPLSKFLDPTRPTLTEVQSARDAFVIRLAEMYLIAAEAKLNLNDAEGAAEFINAIRTRAAVPGKVAEMQVEADDMSIDFILDERARELAGEQLRWFDLKRTGKLVERVVAHNPAAAPYVKEYHNVRPIPQRQLDAVTNKAEFTQNDGYQ</sequence>
<dbReference type="Gene3D" id="1.25.40.390">
    <property type="match status" value="1"/>
</dbReference>
<gene>
    <name evidence="8" type="ORF">DQQ10_15925</name>
</gene>
<protein>
    <submittedName>
        <fullName evidence="8">RagB/SusD family nutrient uptake outer membrane protein</fullName>
    </submittedName>
</protein>
<keyword evidence="4" id="KW-0472">Membrane</keyword>
<dbReference type="Proteomes" id="UP000251889">
    <property type="component" value="Unassembled WGS sequence"/>
</dbReference>
<keyword evidence="9" id="KW-1185">Reference proteome</keyword>
<dbReference type="Pfam" id="PF14322">
    <property type="entry name" value="SusD-like_3"/>
    <property type="match status" value="1"/>
</dbReference>
<dbReference type="InterPro" id="IPR011990">
    <property type="entry name" value="TPR-like_helical_dom_sf"/>
</dbReference>
<evidence type="ECO:0000256" key="5">
    <source>
        <dbReference type="ARBA" id="ARBA00023237"/>
    </source>
</evidence>
<comment type="similarity">
    <text evidence="2">Belongs to the SusD family.</text>
</comment>
<feature type="domain" description="SusD-like N-terminal" evidence="7">
    <location>
        <begin position="106"/>
        <end position="226"/>
    </location>
</feature>
<dbReference type="RefSeq" id="WP_112748043.1">
    <property type="nucleotide sequence ID" value="NZ_QMFY01000008.1"/>
</dbReference>
<keyword evidence="5" id="KW-0998">Cell outer membrane</keyword>
<dbReference type="SUPFAM" id="SSF48452">
    <property type="entry name" value="TPR-like"/>
    <property type="match status" value="1"/>
</dbReference>
<evidence type="ECO:0000256" key="3">
    <source>
        <dbReference type="ARBA" id="ARBA00022729"/>
    </source>
</evidence>
<dbReference type="EMBL" id="QMFY01000008">
    <property type="protein sequence ID" value="RAW00205.1"/>
    <property type="molecule type" value="Genomic_DNA"/>
</dbReference>
<dbReference type="PROSITE" id="PS51257">
    <property type="entry name" value="PROKAR_LIPOPROTEIN"/>
    <property type="match status" value="1"/>
</dbReference>
<proteinExistence type="inferred from homology"/>
<evidence type="ECO:0000313" key="9">
    <source>
        <dbReference type="Proteomes" id="UP000251889"/>
    </source>
</evidence>
<keyword evidence="3" id="KW-0732">Signal</keyword>